<organism evidence="6 7">
    <name type="scientific">Trichormus variabilis NIES-23</name>
    <dbReference type="NCBI Taxonomy" id="1973479"/>
    <lineage>
        <taxon>Bacteria</taxon>
        <taxon>Bacillati</taxon>
        <taxon>Cyanobacteriota</taxon>
        <taxon>Cyanophyceae</taxon>
        <taxon>Nostocales</taxon>
        <taxon>Nostocaceae</taxon>
        <taxon>Trichormus</taxon>
    </lineage>
</organism>
<keyword evidence="4" id="KW-1133">Transmembrane helix</keyword>
<name>A0A1Z4KQF6_ANAVA</name>
<dbReference type="NCBIfam" id="TIGR04409">
    <property type="entry name" value="LptC_YrbK"/>
    <property type="match status" value="1"/>
</dbReference>
<dbReference type="GO" id="GO:0015221">
    <property type="term" value="F:lipopolysaccharide transmembrane transporter activity"/>
    <property type="evidence" value="ECO:0007669"/>
    <property type="project" value="InterPro"/>
</dbReference>
<evidence type="ECO:0000313" key="7">
    <source>
        <dbReference type="Proteomes" id="UP000217507"/>
    </source>
</evidence>
<evidence type="ECO:0000256" key="2">
    <source>
        <dbReference type="ARBA" id="ARBA00022519"/>
    </source>
</evidence>
<dbReference type="SMR" id="A0A1Z4KQF6"/>
<dbReference type="GO" id="GO:0017089">
    <property type="term" value="F:glycolipid transfer activity"/>
    <property type="evidence" value="ECO:0007669"/>
    <property type="project" value="TreeGrafter"/>
</dbReference>
<sequence>MIFKKINWYHLPLTIFLIITLVACGVKAPNNTQSNNSDPANRDSNLTFFDVILEQADEVGRPVWRVKAKQAQYTKEKQIGEAESPYGELYQDGKVVYQVKAEKADIEQDGKQLFLKGKIVATDPKNGIVLYGNELEWRPQEDLLIVRNKINGTHKQVQAVAQEARVKTREQRMEFSGQVVANSADPQMQMRTEHLIWQIQEQKLIGDRPIQIDRYKNNQISDRGRGNSAEINLKTKIATINKNAQIDLLEPPAQITSNSMNWNMNTEIVTTKSPIRIFQRVENLTVTANQGEMRIPQKTAYLTGNVNAVGKRRQTLNSQKLTWYLDRKLVEAQGNVVYRQVDPALTFKGETAVGNLDTENIVVKGGNSGDRVVTEIIPQEPSTRN</sequence>
<dbReference type="PANTHER" id="PTHR37481:SF1">
    <property type="entry name" value="LIPOPOLYSACCHARIDE EXPORT SYSTEM PROTEIN LPTC"/>
    <property type="match status" value="1"/>
</dbReference>
<dbReference type="AlphaFoldDB" id="A0A1Z4KQF6"/>
<proteinExistence type="predicted"/>
<reference evidence="6 7" key="1">
    <citation type="submission" date="2017-06" db="EMBL/GenBank/DDBJ databases">
        <title>Genome sequencing of cyanobaciteial culture collection at National Institute for Environmental Studies (NIES).</title>
        <authorList>
            <person name="Hirose Y."/>
            <person name="Shimura Y."/>
            <person name="Fujisawa T."/>
            <person name="Nakamura Y."/>
            <person name="Kawachi M."/>
        </authorList>
    </citation>
    <scope>NUCLEOTIDE SEQUENCE [LARGE SCALE GENOMIC DNA]</scope>
    <source>
        <strain evidence="6 7">NIES-23</strain>
    </source>
</reference>
<dbReference type="GO" id="GO:0005886">
    <property type="term" value="C:plasma membrane"/>
    <property type="evidence" value="ECO:0007669"/>
    <property type="project" value="InterPro"/>
</dbReference>
<dbReference type="Pfam" id="PF06835">
    <property type="entry name" value="LptC"/>
    <property type="match status" value="3"/>
</dbReference>
<evidence type="ECO:0000256" key="5">
    <source>
        <dbReference type="ARBA" id="ARBA00023136"/>
    </source>
</evidence>
<dbReference type="InterPro" id="IPR010664">
    <property type="entry name" value="LipoPS_assembly_LptC-rel"/>
</dbReference>
<keyword evidence="5" id="KW-0472">Membrane</keyword>
<evidence type="ECO:0000256" key="1">
    <source>
        <dbReference type="ARBA" id="ARBA00022475"/>
    </source>
</evidence>
<dbReference type="PANTHER" id="PTHR37481">
    <property type="entry name" value="LIPOPOLYSACCHARIDE EXPORT SYSTEM PROTEIN LPTC"/>
    <property type="match status" value="1"/>
</dbReference>
<gene>
    <name evidence="6" type="ORF">NIES23_40180</name>
</gene>
<dbReference type="Proteomes" id="UP000217507">
    <property type="component" value="Chromosome"/>
</dbReference>
<dbReference type="InterPro" id="IPR052363">
    <property type="entry name" value="LPS_export_LptC"/>
</dbReference>
<dbReference type="InterPro" id="IPR026265">
    <property type="entry name" value="LptC"/>
</dbReference>
<protein>
    <recommendedName>
        <fullName evidence="8">LPS export ABC transporter periplasmic protein LptC</fullName>
    </recommendedName>
</protein>
<keyword evidence="3" id="KW-0812">Transmembrane</keyword>
<accession>A0A1Z4KQF6</accession>
<keyword evidence="1" id="KW-1003">Cell membrane</keyword>
<evidence type="ECO:0000256" key="4">
    <source>
        <dbReference type="ARBA" id="ARBA00022989"/>
    </source>
</evidence>
<dbReference type="PROSITE" id="PS51257">
    <property type="entry name" value="PROKAR_LIPOPROTEIN"/>
    <property type="match status" value="1"/>
</dbReference>
<dbReference type="EMBL" id="AP018216">
    <property type="protein sequence ID" value="BAY71202.1"/>
    <property type="molecule type" value="Genomic_DNA"/>
</dbReference>
<dbReference type="GO" id="GO:0030288">
    <property type="term" value="C:outer membrane-bounded periplasmic space"/>
    <property type="evidence" value="ECO:0007669"/>
    <property type="project" value="TreeGrafter"/>
</dbReference>
<evidence type="ECO:0000313" key="6">
    <source>
        <dbReference type="EMBL" id="BAY71202.1"/>
    </source>
</evidence>
<dbReference type="Gene3D" id="2.60.450.10">
    <property type="entry name" value="Lipopolysaccharide (LPS) transport protein A like domain"/>
    <property type="match status" value="3"/>
</dbReference>
<keyword evidence="2" id="KW-0997">Cell inner membrane</keyword>
<evidence type="ECO:0000256" key="3">
    <source>
        <dbReference type="ARBA" id="ARBA00022692"/>
    </source>
</evidence>
<evidence type="ECO:0008006" key="8">
    <source>
        <dbReference type="Google" id="ProtNLM"/>
    </source>
</evidence>